<gene>
    <name evidence="3" type="ORF">G2W53_007798</name>
    <name evidence="2" type="ORF">G2W53_012275</name>
</gene>
<evidence type="ECO:0000313" key="3">
    <source>
        <dbReference type="EMBL" id="KAF7839316.1"/>
    </source>
</evidence>
<dbReference type="Proteomes" id="UP000634136">
    <property type="component" value="Unassembled WGS sequence"/>
</dbReference>
<keyword evidence="4" id="KW-1185">Reference proteome</keyword>
<evidence type="ECO:0000313" key="4">
    <source>
        <dbReference type="Proteomes" id="UP000634136"/>
    </source>
</evidence>
<dbReference type="EMBL" id="JAAIUW010000003">
    <property type="protein sequence ID" value="KAF7839316.1"/>
    <property type="molecule type" value="Genomic_DNA"/>
</dbReference>
<feature type="region of interest" description="Disordered" evidence="1">
    <location>
        <begin position="1"/>
        <end position="33"/>
    </location>
</feature>
<protein>
    <submittedName>
        <fullName evidence="2">Uncharacterized protein</fullName>
    </submittedName>
</protein>
<dbReference type="EMBL" id="JAAIUW010000005">
    <property type="protein sequence ID" value="KAF7829942.1"/>
    <property type="molecule type" value="Genomic_DNA"/>
</dbReference>
<proteinExistence type="predicted"/>
<reference evidence="2" key="1">
    <citation type="submission" date="2020-09" db="EMBL/GenBank/DDBJ databases">
        <title>Genome-Enabled Discovery of Anthraquinone Biosynthesis in Senna tora.</title>
        <authorList>
            <person name="Kang S.-H."/>
            <person name="Pandey R.P."/>
            <person name="Lee C.-M."/>
            <person name="Sim J.-S."/>
            <person name="Jeong J.-T."/>
            <person name="Choi B.-S."/>
            <person name="Jung M."/>
            <person name="Ginzburg D."/>
            <person name="Zhao K."/>
            <person name="Won S.Y."/>
            <person name="Oh T.-J."/>
            <person name="Yu Y."/>
            <person name="Kim N.-H."/>
            <person name="Lee O.R."/>
            <person name="Lee T.-H."/>
            <person name="Bashyal P."/>
            <person name="Kim T.-S."/>
            <person name="Lee W.-H."/>
            <person name="Kawkins C."/>
            <person name="Kim C.-K."/>
            <person name="Kim J.S."/>
            <person name="Ahn B.O."/>
            <person name="Rhee S.Y."/>
            <person name="Sohng J.K."/>
        </authorList>
    </citation>
    <scope>NUCLEOTIDE SEQUENCE</scope>
    <source>
        <tissue evidence="2">Leaf</tissue>
    </source>
</reference>
<evidence type="ECO:0000313" key="2">
    <source>
        <dbReference type="EMBL" id="KAF7829942.1"/>
    </source>
</evidence>
<sequence length="33" mass="3822">MEENKEGEDKTPTNSSEDFLNRAKKKNVLRVIT</sequence>
<accession>A0A834WPL8</accession>
<dbReference type="AlphaFoldDB" id="A0A834WPL8"/>
<name>A0A834WPL8_9FABA</name>
<feature type="compositionally biased region" description="Basic residues" evidence="1">
    <location>
        <begin position="22"/>
        <end position="33"/>
    </location>
</feature>
<organism evidence="2 4">
    <name type="scientific">Senna tora</name>
    <dbReference type="NCBI Taxonomy" id="362788"/>
    <lineage>
        <taxon>Eukaryota</taxon>
        <taxon>Viridiplantae</taxon>
        <taxon>Streptophyta</taxon>
        <taxon>Embryophyta</taxon>
        <taxon>Tracheophyta</taxon>
        <taxon>Spermatophyta</taxon>
        <taxon>Magnoliopsida</taxon>
        <taxon>eudicotyledons</taxon>
        <taxon>Gunneridae</taxon>
        <taxon>Pentapetalae</taxon>
        <taxon>rosids</taxon>
        <taxon>fabids</taxon>
        <taxon>Fabales</taxon>
        <taxon>Fabaceae</taxon>
        <taxon>Caesalpinioideae</taxon>
        <taxon>Cassia clade</taxon>
        <taxon>Senna</taxon>
    </lineage>
</organism>
<evidence type="ECO:0000256" key="1">
    <source>
        <dbReference type="SAM" id="MobiDB-lite"/>
    </source>
</evidence>
<comment type="caution">
    <text evidence="2">The sequence shown here is derived from an EMBL/GenBank/DDBJ whole genome shotgun (WGS) entry which is preliminary data.</text>
</comment>